<gene>
    <name evidence="11" type="ORF">BJ983_005754</name>
</gene>
<dbReference type="Gene3D" id="3.40.50.740">
    <property type="match status" value="1"/>
</dbReference>
<dbReference type="EC" id="1.17.1.9" evidence="11"/>
<comment type="caution">
    <text evidence="11">The sequence shown here is derived from an EMBL/GenBank/DDBJ whole genome shotgun (WGS) entry which is preliminary data.</text>
</comment>
<dbReference type="GO" id="GO:0030313">
    <property type="term" value="C:cell envelope"/>
    <property type="evidence" value="ECO:0007669"/>
    <property type="project" value="UniProtKB-SubCell"/>
</dbReference>
<feature type="region of interest" description="Disordered" evidence="9">
    <location>
        <begin position="18"/>
        <end position="43"/>
    </location>
</feature>
<dbReference type="PROSITE" id="PS51669">
    <property type="entry name" value="4FE4S_MOW_BIS_MGD"/>
    <property type="match status" value="1"/>
</dbReference>
<keyword evidence="12" id="KW-1185">Reference proteome</keyword>
<dbReference type="Pfam" id="PF04879">
    <property type="entry name" value="Molybdop_Fe4S4"/>
    <property type="match status" value="1"/>
</dbReference>
<keyword evidence="4" id="KW-0004">4Fe-4S</keyword>
<sequence length="189" mass="20991">MDPLELVRRWPVVRQLTGGDPLGRGEAVRSNAPEPWKPRTDEADTVTRSICPFCAVGCGQKVYSKQGRVTQIEGDPDSPISRGRLCPRGSSSLSLVTSPSRITKVRYRRPGGTDWEDLDLDTAMDMIADRVVDTRARTWQDTDDEGRVLNRTLGFAHLGGATLDNEENYLLMKLYTALGAVQVENQARM</sequence>
<evidence type="ECO:0000256" key="9">
    <source>
        <dbReference type="SAM" id="MobiDB-lite"/>
    </source>
</evidence>
<proteinExistence type="inferred from homology"/>
<evidence type="ECO:0000256" key="7">
    <source>
        <dbReference type="ARBA" id="ARBA00023004"/>
    </source>
</evidence>
<dbReference type="GO" id="GO:0008863">
    <property type="term" value="F:formate dehydrogenase (NAD+) activity"/>
    <property type="evidence" value="ECO:0007669"/>
    <property type="project" value="UniProtKB-EC"/>
</dbReference>
<dbReference type="Proteomes" id="UP000535890">
    <property type="component" value="Unassembled WGS sequence"/>
</dbReference>
<evidence type="ECO:0000256" key="5">
    <source>
        <dbReference type="ARBA" id="ARBA00022723"/>
    </source>
</evidence>
<dbReference type="GO" id="GO:0051539">
    <property type="term" value="F:4 iron, 4 sulfur cluster binding"/>
    <property type="evidence" value="ECO:0007669"/>
    <property type="project" value="UniProtKB-KW"/>
</dbReference>
<evidence type="ECO:0000259" key="10">
    <source>
        <dbReference type="PROSITE" id="PS51669"/>
    </source>
</evidence>
<name>A0A7Y9J8K4_9PSEU</name>
<dbReference type="PANTHER" id="PTHR43598:SF1">
    <property type="entry name" value="FORMATE DEHYDROGENASE-O MAJOR SUBUNIT"/>
    <property type="match status" value="1"/>
</dbReference>
<dbReference type="SUPFAM" id="SSF53706">
    <property type="entry name" value="Formate dehydrogenase/DMSO reductase, domains 1-3"/>
    <property type="match status" value="1"/>
</dbReference>
<reference evidence="11 12" key="1">
    <citation type="submission" date="2020-07" db="EMBL/GenBank/DDBJ databases">
        <title>Sequencing the genomes of 1000 actinobacteria strains.</title>
        <authorList>
            <person name="Klenk H.-P."/>
        </authorList>
    </citation>
    <scope>NUCLEOTIDE SEQUENCE [LARGE SCALE GENOMIC DNA]</scope>
    <source>
        <strain evidence="11 12">DSM 45772</strain>
    </source>
</reference>
<evidence type="ECO:0000313" key="11">
    <source>
        <dbReference type="EMBL" id="NYD39652.1"/>
    </source>
</evidence>
<dbReference type="InterPro" id="IPR006963">
    <property type="entry name" value="Mopterin_OxRdtase_4Fe-4S_dom"/>
</dbReference>
<accession>A0A7Y9J8K4</accession>
<keyword evidence="8" id="KW-0411">Iron-sulfur</keyword>
<dbReference type="Gene3D" id="2.20.25.90">
    <property type="entry name" value="ADC-like domains"/>
    <property type="match status" value="1"/>
</dbReference>
<evidence type="ECO:0000256" key="3">
    <source>
        <dbReference type="ARBA" id="ARBA00010312"/>
    </source>
</evidence>
<dbReference type="EMBL" id="JACCBN010000001">
    <property type="protein sequence ID" value="NYD39652.1"/>
    <property type="molecule type" value="Genomic_DNA"/>
</dbReference>
<evidence type="ECO:0000256" key="1">
    <source>
        <dbReference type="ARBA" id="ARBA00001966"/>
    </source>
</evidence>
<comment type="similarity">
    <text evidence="3">Belongs to the prokaryotic molybdopterin-containing oxidoreductase family.</text>
</comment>
<dbReference type="SMART" id="SM00926">
    <property type="entry name" value="Molybdop_Fe4S4"/>
    <property type="match status" value="1"/>
</dbReference>
<protein>
    <submittedName>
        <fullName evidence="11">Formate dehydrogenase major subunit</fullName>
        <ecNumber evidence="11">1.17.1.9</ecNumber>
    </submittedName>
</protein>
<dbReference type="PANTHER" id="PTHR43598">
    <property type="entry name" value="TUNGSTEN-CONTAINING FORMYLMETHANOFURAN DEHYDROGENASE 2 SUBUNIT B"/>
    <property type="match status" value="1"/>
</dbReference>
<keyword evidence="7" id="KW-0408">Iron</keyword>
<evidence type="ECO:0000313" key="12">
    <source>
        <dbReference type="Proteomes" id="UP000535890"/>
    </source>
</evidence>
<dbReference type="GO" id="GO:0030151">
    <property type="term" value="F:molybdenum ion binding"/>
    <property type="evidence" value="ECO:0007669"/>
    <property type="project" value="TreeGrafter"/>
</dbReference>
<evidence type="ECO:0000256" key="6">
    <source>
        <dbReference type="ARBA" id="ARBA00023002"/>
    </source>
</evidence>
<comment type="cofactor">
    <cofactor evidence="1">
        <name>[4Fe-4S] cluster</name>
        <dbReference type="ChEBI" id="CHEBI:49883"/>
    </cofactor>
</comment>
<evidence type="ECO:0000256" key="8">
    <source>
        <dbReference type="ARBA" id="ARBA00023014"/>
    </source>
</evidence>
<dbReference type="AlphaFoldDB" id="A0A7Y9J8K4"/>
<dbReference type="GO" id="GO:0009061">
    <property type="term" value="P:anaerobic respiration"/>
    <property type="evidence" value="ECO:0007669"/>
    <property type="project" value="TreeGrafter"/>
</dbReference>
<comment type="subcellular location">
    <subcellularLocation>
        <location evidence="2">Cell envelope</location>
    </subcellularLocation>
</comment>
<evidence type="ECO:0000256" key="4">
    <source>
        <dbReference type="ARBA" id="ARBA00022485"/>
    </source>
</evidence>
<keyword evidence="5" id="KW-0479">Metal-binding</keyword>
<dbReference type="GO" id="GO:0009055">
    <property type="term" value="F:electron transfer activity"/>
    <property type="evidence" value="ECO:0007669"/>
    <property type="project" value="TreeGrafter"/>
</dbReference>
<organism evidence="11 12">
    <name type="scientific">Actinomycetospora corticicola</name>
    <dbReference type="NCBI Taxonomy" id="663602"/>
    <lineage>
        <taxon>Bacteria</taxon>
        <taxon>Bacillati</taxon>
        <taxon>Actinomycetota</taxon>
        <taxon>Actinomycetes</taxon>
        <taxon>Pseudonocardiales</taxon>
        <taxon>Pseudonocardiaceae</taxon>
        <taxon>Actinomycetospora</taxon>
    </lineage>
</organism>
<feature type="domain" description="4Fe-4S Mo/W bis-MGD-type" evidence="10">
    <location>
        <begin position="44"/>
        <end position="100"/>
    </location>
</feature>
<keyword evidence="6 11" id="KW-0560">Oxidoreductase</keyword>
<evidence type="ECO:0000256" key="2">
    <source>
        <dbReference type="ARBA" id="ARBA00004196"/>
    </source>
</evidence>